<dbReference type="EMBL" id="JAUKVY010000003">
    <property type="protein sequence ID" value="MDO1531976.1"/>
    <property type="molecule type" value="Genomic_DNA"/>
</dbReference>
<comment type="caution">
    <text evidence="3">The sequence shown here is derived from an EMBL/GenBank/DDBJ whole genome shotgun (WGS) entry which is preliminary data.</text>
</comment>
<dbReference type="InterPro" id="IPR056490">
    <property type="entry name" value="Rcc01698_C"/>
</dbReference>
<feature type="domain" description="Rcc01698-like C-terminal" evidence="2">
    <location>
        <begin position="820"/>
        <end position="918"/>
    </location>
</feature>
<evidence type="ECO:0000313" key="4">
    <source>
        <dbReference type="Proteomes" id="UP001169027"/>
    </source>
</evidence>
<reference evidence="3" key="1">
    <citation type="submission" date="2023-06" db="EMBL/GenBank/DDBJ databases">
        <authorList>
            <person name="Jiang Y."/>
            <person name="Liu Q."/>
        </authorList>
    </citation>
    <scope>NUCLEOTIDE SEQUENCE</scope>
    <source>
        <strain evidence="3">CGMCC 1.12090</strain>
    </source>
</reference>
<dbReference type="RefSeq" id="WP_301805714.1">
    <property type="nucleotide sequence ID" value="NZ_JAUJZH010000003.1"/>
</dbReference>
<name>A0ABT8RZ81_9BURK</name>
<keyword evidence="4" id="KW-1185">Reference proteome</keyword>
<accession>A0ABT8RZ81</accession>
<sequence length="1056" mass="111728">MARTALTVVGGIVGGIFGMPQVGLAVGSLIGNAVDPEMMKGPRIGETGVQTSAEGAPRAIVFATHTVTGNIIQSGRLVKGDVITGGKGGEAKQSNEICIRTYAIRICEGPIGGVLRIWEDDKLVYDVRTGSAMLAESAKWFFGCGIYLGDETQMPDAFLMSQGGPEPFGQAPDTPAYRGTAYMVFVGRDLTDRRGSIPQYRFEVARAITSSNPSGLTVGPEPSTGTYIAADATGVPYLAQNFINGGASGFEVASPGGSYDVAMYPKKFTSLTPTSTATIFNAGNTAGDPRLWPIAFDDQGYAVSYDANFGYCKVVAGGSSVSSLKPTSGASPSWWFGESTFFPEYGGLIFITSNAIYLGVRMTGSGAGTAWDSIYKFSKVGGTLPSASISGITGSSTSPIFWMHVSRAGNVRAIPYNCAGTFNTYDANLALTGTVTLPAAVAARFPGASALNGFGIDETKDMAVYVYGGTTADIYRLSTGVLLTSVGLTGAGTGVITRVVFTDDGIYIQRTRKTYFIGTPATFSGVPMVLGDIVAEIHDRCGVPASKRDVSELTDQVTGLVLAGDYNGGDAIDAARSQYFFDKAEYDKKLWYPKRGKAVAGSITIDDLIEVPDLSRREQAVEFPKKLHLQYQHAASGYPTVKATSQRSSPDVRVVGEVTMQTAFSLNEDQAAQSASKRHKVVWAEAEGELVLSVPDSLIKYVASDVLAVTLRGRTSRERLEKTEHADGVIKWTLRKDRQSAYTSSLTGVPIPPPTLPPPTITGDTVLVVADISGRQDTEDDLNYLVAVSGTLPAWYGALVQRSLDGGASFTDAVSISSAARIGTLLDAIPAASEDITDTTNVVRVQLYRTTQTIDSISNTQFLAEQGAFLLEKADGTHEVMQYRDAVDEGGGIFRLSTLHRGRLNSGAAAHLVGAKFVMLEDMTHVPAQSSWIGQTLTHRGVSFDQAPELAAQQSKTYAGRSQIEWPVASFALSRSGNVVTTTWAPRHRFGSDDAPLASINFQGFRLTFVGTSTVTFDQTAPTSTYDVSAIGGGVTVSVASINRIMGAGPATSGAI</sequence>
<protein>
    <submittedName>
        <fullName evidence="3">Phage tail protein</fullName>
    </submittedName>
</protein>
<gene>
    <name evidence="3" type="ORF">Q2T77_06730</name>
</gene>
<dbReference type="InterPro" id="IPR032876">
    <property type="entry name" value="J_dom"/>
</dbReference>
<dbReference type="Pfam" id="PF13550">
    <property type="entry name" value="Phage-tail_3"/>
    <property type="match status" value="1"/>
</dbReference>
<proteinExistence type="predicted"/>
<evidence type="ECO:0000313" key="3">
    <source>
        <dbReference type="EMBL" id="MDO1531976.1"/>
    </source>
</evidence>
<dbReference type="Proteomes" id="UP001169027">
    <property type="component" value="Unassembled WGS sequence"/>
</dbReference>
<feature type="domain" description="Tip attachment protein J" evidence="1">
    <location>
        <begin position="570"/>
        <end position="724"/>
    </location>
</feature>
<organism evidence="3 4">
    <name type="scientific">Variovorax ginsengisoli</name>
    <dbReference type="NCBI Taxonomy" id="363844"/>
    <lineage>
        <taxon>Bacteria</taxon>
        <taxon>Pseudomonadati</taxon>
        <taxon>Pseudomonadota</taxon>
        <taxon>Betaproteobacteria</taxon>
        <taxon>Burkholderiales</taxon>
        <taxon>Comamonadaceae</taxon>
        <taxon>Variovorax</taxon>
    </lineage>
</organism>
<evidence type="ECO:0000259" key="2">
    <source>
        <dbReference type="Pfam" id="PF23666"/>
    </source>
</evidence>
<dbReference type="Pfam" id="PF23666">
    <property type="entry name" value="Rcc01698_C"/>
    <property type="match status" value="1"/>
</dbReference>
<evidence type="ECO:0000259" key="1">
    <source>
        <dbReference type="Pfam" id="PF13550"/>
    </source>
</evidence>